<organism evidence="1 2">
    <name type="scientific">Nocardia fluminea</name>
    <dbReference type="NCBI Taxonomy" id="134984"/>
    <lineage>
        <taxon>Bacteria</taxon>
        <taxon>Bacillati</taxon>
        <taxon>Actinomycetota</taxon>
        <taxon>Actinomycetes</taxon>
        <taxon>Mycobacteriales</taxon>
        <taxon>Nocardiaceae</taxon>
        <taxon>Nocardia</taxon>
    </lineage>
</organism>
<dbReference type="AlphaFoldDB" id="A0A2N3VDY9"/>
<gene>
    <name evidence="1" type="ORF">ATK86_4253</name>
</gene>
<proteinExistence type="predicted"/>
<dbReference type="EMBL" id="PJMW01000002">
    <property type="protein sequence ID" value="PKV79839.1"/>
    <property type="molecule type" value="Genomic_DNA"/>
</dbReference>
<reference evidence="1 2" key="1">
    <citation type="submission" date="2017-12" db="EMBL/GenBank/DDBJ databases">
        <title>Sequencing the genomes of 1000 Actinobacteria strains.</title>
        <authorList>
            <person name="Klenk H.-P."/>
        </authorList>
    </citation>
    <scope>NUCLEOTIDE SEQUENCE [LARGE SCALE GENOMIC DNA]</scope>
    <source>
        <strain evidence="1 2">DSM 44489</strain>
    </source>
</reference>
<evidence type="ECO:0000313" key="1">
    <source>
        <dbReference type="EMBL" id="PKV79839.1"/>
    </source>
</evidence>
<name>A0A2N3VDY9_9NOCA</name>
<accession>A0A2N3VDY9</accession>
<sequence>MAVRRNFVGSLPGSGILCFLCQRSTTLTKAHIPPKCTGNRAGKVVRMRPYIEDGVIRQDSPKDGGLWLKTLCQPCNEIASRYDDAHGDFVREITRIDRLRAAQFKLPRSSGGVPAVPIAPGRVARSVLHGLVALTPSMRLVHEAFLDDLLVDDEVRLPPGLQLRVARVNDVRCRISSAYWMQQVLGRRQYYDVFAEICFYPFIWVLCGMPTPSLGQSLIDYEGWGNATDWARYSISATRSDLRDVLDRLPFTVHPTWRDRNNWMDLMSNDSSLVLEGNIRV</sequence>
<comment type="caution">
    <text evidence="1">The sequence shown here is derived from an EMBL/GenBank/DDBJ whole genome shotgun (WGS) entry which is preliminary data.</text>
</comment>
<evidence type="ECO:0000313" key="2">
    <source>
        <dbReference type="Proteomes" id="UP000233766"/>
    </source>
</evidence>
<keyword evidence="2" id="KW-1185">Reference proteome</keyword>
<evidence type="ECO:0008006" key="3">
    <source>
        <dbReference type="Google" id="ProtNLM"/>
    </source>
</evidence>
<protein>
    <recommendedName>
        <fullName evidence="3">HNH endonuclease</fullName>
    </recommendedName>
</protein>
<dbReference type="Proteomes" id="UP000233766">
    <property type="component" value="Unassembled WGS sequence"/>
</dbReference>